<feature type="transmembrane region" description="Helical" evidence="15">
    <location>
        <begin position="355"/>
        <end position="380"/>
    </location>
</feature>
<dbReference type="GO" id="GO:0015093">
    <property type="term" value="F:ferrous iron transmembrane transporter activity"/>
    <property type="evidence" value="ECO:0007669"/>
    <property type="project" value="UniProtKB-UniRule"/>
</dbReference>
<dbReference type="Pfam" id="PF02421">
    <property type="entry name" value="FeoB_N"/>
    <property type="match status" value="1"/>
</dbReference>
<dbReference type="NCBIfam" id="TIGR00437">
    <property type="entry name" value="feoB"/>
    <property type="match status" value="1"/>
</dbReference>
<evidence type="ECO:0000256" key="12">
    <source>
        <dbReference type="NCBIfam" id="TIGR00437"/>
    </source>
</evidence>
<evidence type="ECO:0000256" key="14">
    <source>
        <dbReference type="PIRSR" id="PIRSR603373-2"/>
    </source>
</evidence>
<feature type="binding site" evidence="14">
    <location>
        <position position="27"/>
    </location>
    <ligand>
        <name>Mg(2+)</name>
        <dbReference type="ChEBI" id="CHEBI:18420"/>
        <label>2</label>
    </ligand>
</feature>
<proteinExistence type="inferred from homology"/>
<feature type="transmembrane region" description="Helical" evidence="15">
    <location>
        <begin position="466"/>
        <end position="494"/>
    </location>
</feature>
<dbReference type="InterPro" id="IPR006073">
    <property type="entry name" value="GTP-bd"/>
</dbReference>
<keyword evidence="5 15" id="KW-0812">Transmembrane</keyword>
<sequence length="735" mass="77759">MSEAPRTVVLAGNPNAGKTTLFNALTGARARTGNYPGVTVERRVGKVALADGARVDLVDLPGTYSLTARSPEEQVAVDALLPLAGPPPDAVIVVCDASALERHLYLALQILETGLPVVIALNMMDEARGAGIDVDVAHLAQDLGADVVPVVARSGEGLPALRAALTRALTVTSARDASASMLALEGATLRDVEHVEKTIAPMVRRDVDPAHRASMARARALWAILSIGDDELRGVPAAVREAVAEVRGRADAEGRSIDREIIATRYARIDALARDAIRVTPGAAKRSVTDRIDAVLTHPFAGLVVFTLVMGALFQALFTWSEPMVGAIEAMVAGAQDVLRSYAPAGPLRDLLVDGVIAGVGNVIVFVPQIALLSLFIAVLEDSGYLARVAFVIDRVMSGVGLHGRAFVPLLSGFACAVPAILATRTIENRKDRLVTMLALPLMSCSARLPVYTLVIAVAFPASATLPGGIAVGAVALLAMYALSVITTLGAAAVMRRTVLRGPKPALVLELPPYRVPVLRNVMLATWDRARTFVVDAGTLILAITIVLWGLLSYPRDGALEARYDAMRAEAEATLEGEALDVRVASIDAENAAERMEQSLAGQVGRAIEPAIAPLGFDWKIGVGLIASFAAREVLVSTLGIVYGAGEDTDEENDTLRGELRAARHADGTRVFTPLVGLSLMVFFVLAAQCMSTFAMVKRESGSWKWPVLMVVYMNTLAYLASLLVFQVGRALGFS</sequence>
<reference evidence="17 18" key="1">
    <citation type="submission" date="2015-03" db="EMBL/GenBank/DDBJ databases">
        <title>Genome assembly of Sandaracinus amylolyticus DSM 53668.</title>
        <authorList>
            <person name="Sharma G."/>
            <person name="Subramanian S."/>
        </authorList>
    </citation>
    <scope>NUCLEOTIDE SEQUENCE [LARGE SCALE GENOMIC DNA]</scope>
    <source>
        <strain evidence="17 18">DSM 53668</strain>
    </source>
</reference>
<dbReference type="GO" id="GO:0005886">
    <property type="term" value="C:plasma membrane"/>
    <property type="evidence" value="ECO:0007669"/>
    <property type="project" value="UniProtKB-SubCell"/>
</dbReference>
<feature type="binding site" evidence="13">
    <location>
        <begin position="12"/>
        <end position="19"/>
    </location>
    <ligand>
        <name>GTP</name>
        <dbReference type="ChEBI" id="CHEBI:37565"/>
        <label>1</label>
    </ligand>
</feature>
<organism evidence="17 18">
    <name type="scientific">Sandaracinus amylolyticus</name>
    <dbReference type="NCBI Taxonomy" id="927083"/>
    <lineage>
        <taxon>Bacteria</taxon>
        <taxon>Pseudomonadati</taxon>
        <taxon>Myxococcota</taxon>
        <taxon>Polyangia</taxon>
        <taxon>Polyangiales</taxon>
        <taxon>Sandaracinaceae</taxon>
        <taxon>Sandaracinus</taxon>
    </lineage>
</organism>
<dbReference type="AlphaFoldDB" id="A0A0F6YKG0"/>
<feature type="binding site" evidence="13">
    <location>
        <begin position="37"/>
        <end position="41"/>
    </location>
    <ligand>
        <name>GTP</name>
        <dbReference type="ChEBI" id="CHEBI:37565"/>
        <label>1</label>
    </ligand>
</feature>
<gene>
    <name evidence="17" type="ORF">DB32_004387</name>
</gene>
<keyword evidence="9" id="KW-0406">Ion transport</keyword>
<evidence type="ECO:0000259" key="16">
    <source>
        <dbReference type="PROSITE" id="PS51711"/>
    </source>
</evidence>
<evidence type="ECO:0000313" key="17">
    <source>
        <dbReference type="EMBL" id="AKF07238.1"/>
    </source>
</evidence>
<dbReference type="PROSITE" id="PS51711">
    <property type="entry name" value="G_FEOB"/>
    <property type="match status" value="1"/>
</dbReference>
<evidence type="ECO:0000256" key="7">
    <source>
        <dbReference type="ARBA" id="ARBA00022989"/>
    </source>
</evidence>
<evidence type="ECO:0000256" key="5">
    <source>
        <dbReference type="ARBA" id="ARBA00022692"/>
    </source>
</evidence>
<evidence type="ECO:0000256" key="2">
    <source>
        <dbReference type="ARBA" id="ARBA00022448"/>
    </source>
</evidence>
<evidence type="ECO:0000256" key="8">
    <source>
        <dbReference type="ARBA" id="ARBA00023004"/>
    </source>
</evidence>
<evidence type="ECO:0000256" key="11">
    <source>
        <dbReference type="ARBA" id="ARBA00023136"/>
    </source>
</evidence>
<dbReference type="Pfam" id="PF07664">
    <property type="entry name" value="FeoB_C"/>
    <property type="match status" value="1"/>
</dbReference>
<feature type="transmembrane region" description="Helical" evidence="15">
    <location>
        <begin position="295"/>
        <end position="318"/>
    </location>
</feature>
<feature type="binding site" evidence="13">
    <location>
        <begin position="122"/>
        <end position="125"/>
    </location>
    <ligand>
        <name>GTP</name>
        <dbReference type="ChEBI" id="CHEBI:37565"/>
        <label>1</label>
    </ligand>
</feature>
<comment type="subcellular location">
    <subcellularLocation>
        <location evidence="15">Cell inner membrane</location>
        <topology evidence="15">Multi-pass membrane protein</topology>
    </subcellularLocation>
    <subcellularLocation>
        <location evidence="1">Cell membrane</location>
        <topology evidence="1">Multi-pass membrane protein</topology>
    </subcellularLocation>
</comment>
<dbReference type="Gene3D" id="3.40.50.300">
    <property type="entry name" value="P-loop containing nucleotide triphosphate hydrolases"/>
    <property type="match status" value="1"/>
</dbReference>
<dbReference type="KEGG" id="samy:DB32_004387"/>
<keyword evidence="11 15" id="KW-0472">Membrane</keyword>
<protein>
    <recommendedName>
        <fullName evidence="12 15">Ferrous iron transport protein B</fullName>
    </recommendedName>
</protein>
<comment type="similarity">
    <text evidence="15">Belongs to the TRAFAC class TrmE-Era-EngA-EngB-Septin-like GTPase superfamily. FeoB GTPase (TC 9.A.8) family.</text>
</comment>
<name>A0A0F6YKG0_9BACT</name>
<keyword evidence="8 15" id="KW-0408">Iron</keyword>
<dbReference type="RefSeq" id="WP_053234521.1">
    <property type="nucleotide sequence ID" value="NZ_CP011125.1"/>
</dbReference>
<dbReference type="GO" id="GO:0046872">
    <property type="term" value="F:metal ion binding"/>
    <property type="evidence" value="ECO:0007669"/>
    <property type="project" value="UniProtKB-KW"/>
</dbReference>
<dbReference type="PANTHER" id="PTHR43185">
    <property type="entry name" value="FERROUS IRON TRANSPORT PROTEIN B"/>
    <property type="match status" value="1"/>
</dbReference>
<keyword evidence="6 13" id="KW-0547">Nucleotide-binding</keyword>
<dbReference type="STRING" id="927083.DB32_004387"/>
<evidence type="ECO:0000256" key="13">
    <source>
        <dbReference type="PIRSR" id="PIRSR603373-1"/>
    </source>
</evidence>
<dbReference type="InterPro" id="IPR050860">
    <property type="entry name" value="FeoB_GTPase"/>
</dbReference>
<feature type="binding site" evidence="14">
    <location>
        <position position="26"/>
    </location>
    <ligand>
        <name>Mg(2+)</name>
        <dbReference type="ChEBI" id="CHEBI:18420"/>
        <label>2</label>
    </ligand>
</feature>
<evidence type="ECO:0000256" key="4">
    <source>
        <dbReference type="ARBA" id="ARBA00022496"/>
    </source>
</evidence>
<keyword evidence="3" id="KW-1003">Cell membrane</keyword>
<feature type="domain" description="FeoB-type G" evidence="16">
    <location>
        <begin position="5"/>
        <end position="171"/>
    </location>
</feature>
<dbReference type="GO" id="GO:0005525">
    <property type="term" value="F:GTP binding"/>
    <property type="evidence" value="ECO:0007669"/>
    <property type="project" value="UniProtKB-KW"/>
</dbReference>
<feature type="transmembrane region" description="Helical" evidence="15">
    <location>
        <begin position="434"/>
        <end position="460"/>
    </location>
</feature>
<accession>A0A0F6YKG0</accession>
<feature type="binding site" evidence="14">
    <location>
        <position position="23"/>
    </location>
    <ligand>
        <name>Mg(2+)</name>
        <dbReference type="ChEBI" id="CHEBI:18420"/>
        <label>2</label>
    </ligand>
</feature>
<keyword evidence="14" id="KW-0460">Magnesium</keyword>
<evidence type="ECO:0000256" key="1">
    <source>
        <dbReference type="ARBA" id="ARBA00004651"/>
    </source>
</evidence>
<dbReference type="PRINTS" id="PR00326">
    <property type="entry name" value="GTP1OBG"/>
</dbReference>
<keyword evidence="18" id="KW-1185">Reference proteome</keyword>
<keyword evidence="4 15" id="KW-0410">Iron transport</keyword>
<dbReference type="InterPro" id="IPR005225">
    <property type="entry name" value="Small_GTP-bd"/>
</dbReference>
<dbReference type="InterPro" id="IPR030389">
    <property type="entry name" value="G_FEOB_dom"/>
</dbReference>
<dbReference type="InterPro" id="IPR027417">
    <property type="entry name" value="P-loop_NTPase"/>
</dbReference>
<keyword evidence="14" id="KW-0479">Metal-binding</keyword>
<dbReference type="Pfam" id="PF07670">
    <property type="entry name" value="Gate"/>
    <property type="match status" value="2"/>
</dbReference>
<comment type="function">
    <text evidence="15">Probable transporter of a GTP-driven Fe(2+) uptake system.</text>
</comment>
<evidence type="ECO:0000256" key="15">
    <source>
        <dbReference type="RuleBase" id="RU362098"/>
    </source>
</evidence>
<feature type="transmembrane region" description="Helical" evidence="15">
    <location>
        <begin position="533"/>
        <end position="552"/>
    </location>
</feature>
<feature type="transmembrane region" description="Helical" evidence="15">
    <location>
        <begin position="675"/>
        <end position="696"/>
    </location>
</feature>
<dbReference type="PANTHER" id="PTHR43185:SF1">
    <property type="entry name" value="FE(2+) TRANSPORTER FEOB"/>
    <property type="match status" value="1"/>
</dbReference>
<dbReference type="SUPFAM" id="SSF52540">
    <property type="entry name" value="P-loop containing nucleoside triphosphate hydrolases"/>
    <property type="match status" value="1"/>
</dbReference>
<dbReference type="InterPro" id="IPR011642">
    <property type="entry name" value="Gate_dom"/>
</dbReference>
<feature type="transmembrane region" description="Helical" evidence="15">
    <location>
        <begin position="708"/>
        <end position="729"/>
    </location>
</feature>
<feature type="binding site" evidence="13">
    <location>
        <begin position="59"/>
        <end position="62"/>
    </location>
    <ligand>
        <name>GTP</name>
        <dbReference type="ChEBI" id="CHEBI:37565"/>
        <label>1</label>
    </ligand>
</feature>
<dbReference type="CDD" id="cd01879">
    <property type="entry name" value="FeoB"/>
    <property type="match status" value="1"/>
</dbReference>
<dbReference type="EMBL" id="CP011125">
    <property type="protein sequence ID" value="AKF07238.1"/>
    <property type="molecule type" value="Genomic_DNA"/>
</dbReference>
<keyword evidence="7 15" id="KW-1133">Transmembrane helix</keyword>
<evidence type="ECO:0000256" key="6">
    <source>
        <dbReference type="ARBA" id="ARBA00022741"/>
    </source>
</evidence>
<evidence type="ECO:0000313" key="18">
    <source>
        <dbReference type="Proteomes" id="UP000034883"/>
    </source>
</evidence>
<dbReference type="NCBIfam" id="TIGR00231">
    <property type="entry name" value="small_GTP"/>
    <property type="match status" value="1"/>
</dbReference>
<feature type="transmembrane region" description="Helical" evidence="15">
    <location>
        <begin position="400"/>
        <end position="422"/>
    </location>
</feature>
<evidence type="ECO:0000256" key="3">
    <source>
        <dbReference type="ARBA" id="ARBA00022475"/>
    </source>
</evidence>
<dbReference type="InterPro" id="IPR003373">
    <property type="entry name" value="Fe2_transport_prot-B"/>
</dbReference>
<feature type="binding site" evidence="14">
    <location>
        <position position="24"/>
    </location>
    <ligand>
        <name>Mg(2+)</name>
        <dbReference type="ChEBI" id="CHEBI:18420"/>
        <label>2</label>
    </ligand>
</feature>
<dbReference type="InterPro" id="IPR011640">
    <property type="entry name" value="Fe2_transport_prot_B_C"/>
</dbReference>
<evidence type="ECO:0000256" key="10">
    <source>
        <dbReference type="ARBA" id="ARBA00023134"/>
    </source>
</evidence>
<dbReference type="OrthoDB" id="9809127at2"/>
<dbReference type="Proteomes" id="UP000034883">
    <property type="component" value="Chromosome"/>
</dbReference>
<evidence type="ECO:0000256" key="9">
    <source>
        <dbReference type="ARBA" id="ARBA00023065"/>
    </source>
</evidence>
<keyword evidence="10 13" id="KW-0342">GTP-binding</keyword>
<keyword evidence="2 15" id="KW-0813">Transport</keyword>